<evidence type="ECO:0000313" key="3">
    <source>
        <dbReference type="Proteomes" id="UP000263642"/>
    </source>
</evidence>
<dbReference type="PROSITE" id="PS51257">
    <property type="entry name" value="PROKAR_LIPOPROTEIN"/>
    <property type="match status" value="1"/>
</dbReference>
<name>A0A3D3R5R6_9PLAN</name>
<keyword evidence="1" id="KW-0812">Transmembrane</keyword>
<evidence type="ECO:0008006" key="4">
    <source>
        <dbReference type="Google" id="ProtNLM"/>
    </source>
</evidence>
<reference evidence="2 3" key="1">
    <citation type="journal article" date="2018" name="Nat. Biotechnol.">
        <title>A standardized bacterial taxonomy based on genome phylogeny substantially revises the tree of life.</title>
        <authorList>
            <person name="Parks D.H."/>
            <person name="Chuvochina M."/>
            <person name="Waite D.W."/>
            <person name="Rinke C."/>
            <person name="Skarshewski A."/>
            <person name="Chaumeil P.A."/>
            <person name="Hugenholtz P."/>
        </authorList>
    </citation>
    <scope>NUCLEOTIDE SEQUENCE [LARGE SCALE GENOMIC DNA]</scope>
    <source>
        <strain evidence="2">UBA9375</strain>
    </source>
</reference>
<proteinExistence type="predicted"/>
<dbReference type="Proteomes" id="UP000263642">
    <property type="component" value="Unassembled WGS sequence"/>
</dbReference>
<dbReference type="AlphaFoldDB" id="A0A3D3R5R6"/>
<dbReference type="EMBL" id="DQAY01000075">
    <property type="protein sequence ID" value="HCO23926.1"/>
    <property type="molecule type" value="Genomic_DNA"/>
</dbReference>
<protein>
    <recommendedName>
        <fullName evidence="4">Lipoprotein</fullName>
    </recommendedName>
</protein>
<evidence type="ECO:0000313" key="2">
    <source>
        <dbReference type="EMBL" id="HCO23926.1"/>
    </source>
</evidence>
<sequence length="95" mass="10756">MKTQLQTKELKMNNAQKGMKWFSTLGAILITGCASTYHDYSGSQVDCQYCDPPPLPYTFYDNCVCHSRQVSGYLESLPHQYEAAEPRDNNDEPGK</sequence>
<feature type="transmembrane region" description="Helical" evidence="1">
    <location>
        <begin position="21"/>
        <end position="40"/>
    </location>
</feature>
<keyword evidence="1" id="KW-0472">Membrane</keyword>
<organism evidence="2 3">
    <name type="scientific">Gimesia maris</name>
    <dbReference type="NCBI Taxonomy" id="122"/>
    <lineage>
        <taxon>Bacteria</taxon>
        <taxon>Pseudomonadati</taxon>
        <taxon>Planctomycetota</taxon>
        <taxon>Planctomycetia</taxon>
        <taxon>Planctomycetales</taxon>
        <taxon>Planctomycetaceae</taxon>
        <taxon>Gimesia</taxon>
    </lineage>
</organism>
<comment type="caution">
    <text evidence="2">The sequence shown here is derived from an EMBL/GenBank/DDBJ whole genome shotgun (WGS) entry which is preliminary data.</text>
</comment>
<keyword evidence="1" id="KW-1133">Transmembrane helix</keyword>
<evidence type="ECO:0000256" key="1">
    <source>
        <dbReference type="SAM" id="Phobius"/>
    </source>
</evidence>
<gene>
    <name evidence="2" type="ORF">DIT97_13075</name>
</gene>
<accession>A0A3D3R5R6</accession>